<organism evidence="11 12">
    <name type="scientific">Exocentrus adspersus</name>
    <dbReference type="NCBI Taxonomy" id="1586481"/>
    <lineage>
        <taxon>Eukaryota</taxon>
        <taxon>Metazoa</taxon>
        <taxon>Ecdysozoa</taxon>
        <taxon>Arthropoda</taxon>
        <taxon>Hexapoda</taxon>
        <taxon>Insecta</taxon>
        <taxon>Pterygota</taxon>
        <taxon>Neoptera</taxon>
        <taxon>Endopterygota</taxon>
        <taxon>Coleoptera</taxon>
        <taxon>Polyphaga</taxon>
        <taxon>Cucujiformia</taxon>
        <taxon>Chrysomeloidea</taxon>
        <taxon>Cerambycidae</taxon>
        <taxon>Lamiinae</taxon>
        <taxon>Acanthocinini</taxon>
        <taxon>Exocentrus</taxon>
    </lineage>
</organism>
<dbReference type="InterPro" id="IPR019786">
    <property type="entry name" value="Zinc_finger_PHD-type_CS"/>
</dbReference>
<reference evidence="11 12" key="1">
    <citation type="journal article" date="2023" name="Insect Mol. Biol.">
        <title>Genome sequencing provides insights into the evolution of gene families encoding plant cell wall-degrading enzymes in longhorned beetles.</title>
        <authorList>
            <person name="Shin N.R."/>
            <person name="Okamura Y."/>
            <person name="Kirsch R."/>
            <person name="Pauchet Y."/>
        </authorList>
    </citation>
    <scope>NUCLEOTIDE SEQUENCE [LARGE SCALE GENOMIC DNA]</scope>
    <source>
        <strain evidence="11">EAD_L_NR</strain>
    </source>
</reference>
<feature type="compositionally biased region" description="Polar residues" evidence="9">
    <location>
        <begin position="581"/>
        <end position="595"/>
    </location>
</feature>
<dbReference type="Pfam" id="PF14061">
    <property type="entry name" value="Mtf2_C"/>
    <property type="match status" value="1"/>
</dbReference>
<dbReference type="Pfam" id="PF00628">
    <property type="entry name" value="PHD"/>
    <property type="match status" value="1"/>
</dbReference>
<feature type="compositionally biased region" description="Polar residues" evidence="9">
    <location>
        <begin position="510"/>
        <end position="521"/>
    </location>
</feature>
<evidence type="ECO:0000256" key="2">
    <source>
        <dbReference type="ARBA" id="ARBA00022723"/>
    </source>
</evidence>
<dbReference type="InterPro" id="IPR013083">
    <property type="entry name" value="Znf_RING/FYVE/PHD"/>
</dbReference>
<evidence type="ECO:0000256" key="9">
    <source>
        <dbReference type="SAM" id="MobiDB-lite"/>
    </source>
</evidence>
<feature type="domain" description="PHD-type" evidence="10">
    <location>
        <begin position="94"/>
        <end position="149"/>
    </location>
</feature>
<evidence type="ECO:0000256" key="6">
    <source>
        <dbReference type="ARBA" id="ARBA00022853"/>
    </source>
</evidence>
<feature type="region of interest" description="Disordered" evidence="9">
    <location>
        <begin position="477"/>
        <end position="545"/>
    </location>
</feature>
<keyword evidence="6" id="KW-0156">Chromatin regulator</keyword>
<dbReference type="Gene3D" id="3.30.40.10">
    <property type="entry name" value="Zinc/RING finger domain, C3HC4 (zinc finger)"/>
    <property type="match status" value="1"/>
</dbReference>
<dbReference type="SUPFAM" id="SSF63748">
    <property type="entry name" value="Tudor/PWWP/MBT"/>
    <property type="match status" value="1"/>
</dbReference>
<dbReference type="PROSITE" id="PS01359">
    <property type="entry name" value="ZF_PHD_1"/>
    <property type="match status" value="2"/>
</dbReference>
<proteinExistence type="predicted"/>
<evidence type="ECO:0000256" key="5">
    <source>
        <dbReference type="ARBA" id="ARBA00022833"/>
    </source>
</evidence>
<feature type="compositionally biased region" description="Basic and acidic residues" evidence="9">
    <location>
        <begin position="737"/>
        <end position="750"/>
    </location>
</feature>
<dbReference type="EMBL" id="JANEYG010000035">
    <property type="protein sequence ID" value="KAJ8917154.1"/>
    <property type="molecule type" value="Genomic_DNA"/>
</dbReference>
<feature type="compositionally biased region" description="Basic and acidic residues" evidence="9">
    <location>
        <begin position="157"/>
        <end position="167"/>
    </location>
</feature>
<feature type="compositionally biased region" description="Pro residues" evidence="9">
    <location>
        <begin position="525"/>
        <end position="539"/>
    </location>
</feature>
<evidence type="ECO:0000313" key="12">
    <source>
        <dbReference type="Proteomes" id="UP001159042"/>
    </source>
</evidence>
<dbReference type="CDD" id="cd20452">
    <property type="entry name" value="Tudor_dPCL-like"/>
    <property type="match status" value="1"/>
</dbReference>
<name>A0AAV8VSE9_9CUCU</name>
<dbReference type="GO" id="GO:0008270">
    <property type="term" value="F:zinc ion binding"/>
    <property type="evidence" value="ECO:0007669"/>
    <property type="project" value="UniProtKB-KW"/>
</dbReference>
<keyword evidence="7" id="KW-0539">Nucleus</keyword>
<dbReference type="InterPro" id="IPR001965">
    <property type="entry name" value="Znf_PHD"/>
</dbReference>
<evidence type="ECO:0000256" key="4">
    <source>
        <dbReference type="ARBA" id="ARBA00022771"/>
    </source>
</evidence>
<accession>A0AAV8VSE9</accession>
<dbReference type="PROSITE" id="PS50016">
    <property type="entry name" value="ZF_PHD_2"/>
    <property type="match status" value="1"/>
</dbReference>
<keyword evidence="3" id="KW-0677">Repeat</keyword>
<evidence type="ECO:0000313" key="11">
    <source>
        <dbReference type="EMBL" id="KAJ8917154.1"/>
    </source>
</evidence>
<comment type="caution">
    <text evidence="11">The sequence shown here is derived from an EMBL/GenBank/DDBJ whole genome shotgun (WGS) entry which is preliminary data.</text>
</comment>
<evidence type="ECO:0000256" key="7">
    <source>
        <dbReference type="ARBA" id="ARBA00023242"/>
    </source>
</evidence>
<keyword evidence="4 8" id="KW-0863">Zinc-finger</keyword>
<dbReference type="InterPro" id="IPR011011">
    <property type="entry name" value="Znf_FYVE_PHD"/>
</dbReference>
<dbReference type="PANTHER" id="PTHR46174:SF1">
    <property type="entry name" value="CXXC-TYPE ZINC FINGER PROTEIN 1"/>
    <property type="match status" value="1"/>
</dbReference>
<evidence type="ECO:0000256" key="1">
    <source>
        <dbReference type="ARBA" id="ARBA00004123"/>
    </source>
</evidence>
<dbReference type="AlphaFoldDB" id="A0AAV8VSE9"/>
<dbReference type="Gene3D" id="3.90.980.20">
    <property type="match status" value="1"/>
</dbReference>
<comment type="subcellular location">
    <subcellularLocation>
        <location evidence="1">Nucleus</location>
    </subcellularLocation>
</comment>
<gene>
    <name evidence="11" type="ORF">NQ315_012646</name>
</gene>
<evidence type="ECO:0000256" key="3">
    <source>
        <dbReference type="ARBA" id="ARBA00022737"/>
    </source>
</evidence>
<dbReference type="InterPro" id="IPR037869">
    <property type="entry name" value="Spp1/CFP1"/>
</dbReference>
<evidence type="ECO:0000259" key="10">
    <source>
        <dbReference type="PROSITE" id="PS50016"/>
    </source>
</evidence>
<dbReference type="GO" id="GO:0048188">
    <property type="term" value="C:Set1C/COMPASS complex"/>
    <property type="evidence" value="ECO:0007669"/>
    <property type="project" value="InterPro"/>
</dbReference>
<dbReference type="Gene3D" id="2.30.30.140">
    <property type="match status" value="1"/>
</dbReference>
<dbReference type="InterPro" id="IPR025894">
    <property type="entry name" value="Mtf2_C_dom"/>
</dbReference>
<dbReference type="Proteomes" id="UP001159042">
    <property type="component" value="Unassembled WGS sequence"/>
</dbReference>
<dbReference type="GO" id="GO:0006325">
    <property type="term" value="P:chromatin organization"/>
    <property type="evidence" value="ECO:0007669"/>
    <property type="project" value="UniProtKB-KW"/>
</dbReference>
<keyword evidence="2" id="KW-0479">Metal-binding</keyword>
<keyword evidence="5" id="KW-0862">Zinc</keyword>
<sequence length="819" mass="92532">MTSVISHVQAYRLKKSVPERQTAVPDSTTIERDMSDFCLGQEVLVKQKDDRYYFGTVVQVNAVGEQCLVKFGDNTYNWSGYKDLTKLSTSEQEDLLCVVCKKSAPKSKREIVVCDKCGRGYHHGCHQAGIPITCQKEGSTWLCKRCLDSEPQRLKKNDVKHQRRDSLRSVSSSSVHDVVQTSPSSTVKVLPYDLNSLNWDTYHRVNAEQIYCYCGGNGEWYKQMLQCGRCRQWFHEKCLDCLQYPLYCGDRFYVFVCSICNQGKDFLRRLEMKWVDLVHLMLFNLTAYNCKKYYDLDTVVIPYINDNWHALQLPPKIANVSKSERRENILSVLTNNRNRFKCGREIKKRTTIWGLRVRLPPPAPCVTLPASGMVTEGELREMWQGNRRLQFLPLDKTTSTKRIIPTDAHMKSLMMGVAYQQNSTHSETDSPCPSPEIGREEPVVESIVQKNEFLGAGCAKKSVPFKKMSLQRRKKLLAMSNRDRERLLKRPKRKVTTNEATETQSKRLSLDSTSNKTSRSNEALPPTPPTSVSAPPTPPASNSTSIVSDLSNDFLENSTTLTKVISMKKSSLLDLPSELTTPCDTSGDETSSKSTLDAIIPPPKDFEGKNNPFLALLKMASEDRQTKKKKKKNKEITLPLPLTAVIPGKPVMRPTKRQLSEKDIVIGPNGQVKRKRFRRSRNLNVNYTVGQTASKTAAVVPARPDGKEWGQRSAQTQGNSQIGNCMDYALNGRRLRQRPERVLPPEKEKTSNPPTPKPSPVKQEPDIDMDDLKSSVNIYFGAANRIAAGERFCVKAKRIGPTGKMEYLIEWEGPSNGMT</sequence>
<evidence type="ECO:0000256" key="8">
    <source>
        <dbReference type="PROSITE-ProRule" id="PRU00146"/>
    </source>
</evidence>
<feature type="region of interest" description="Disordered" evidence="9">
    <location>
        <begin position="736"/>
        <end position="768"/>
    </location>
</feature>
<dbReference type="FunFam" id="3.90.980.20:FF:000001">
    <property type="entry name" value="metal-response element-binding transcription factor 2 isoform X1"/>
    <property type="match status" value="1"/>
</dbReference>
<dbReference type="InterPro" id="IPR019787">
    <property type="entry name" value="Znf_PHD-finger"/>
</dbReference>
<keyword evidence="12" id="KW-1185">Reference proteome</keyword>
<dbReference type="SUPFAM" id="SSF57903">
    <property type="entry name" value="FYVE/PHD zinc finger"/>
    <property type="match status" value="2"/>
</dbReference>
<feature type="compositionally biased region" description="Low complexity" evidence="9">
    <location>
        <begin position="168"/>
        <end position="179"/>
    </location>
</feature>
<feature type="region of interest" description="Disordered" evidence="9">
    <location>
        <begin position="157"/>
        <end position="179"/>
    </location>
</feature>
<protein>
    <recommendedName>
        <fullName evidence="10">PHD-type domain-containing protein</fullName>
    </recommendedName>
</protein>
<dbReference type="GO" id="GO:0045893">
    <property type="term" value="P:positive regulation of DNA-templated transcription"/>
    <property type="evidence" value="ECO:0007669"/>
    <property type="project" value="TreeGrafter"/>
</dbReference>
<feature type="region of interest" description="Disordered" evidence="9">
    <location>
        <begin position="581"/>
        <end position="607"/>
    </location>
</feature>
<dbReference type="SMART" id="SM00249">
    <property type="entry name" value="PHD"/>
    <property type="match status" value="2"/>
</dbReference>
<dbReference type="PANTHER" id="PTHR46174">
    <property type="entry name" value="CXXC-TYPE ZINC FINGER PROTEIN 1"/>
    <property type="match status" value="1"/>
</dbReference>